<dbReference type="GO" id="GO:0008972">
    <property type="term" value="F:phosphomethylpyrimidine kinase activity"/>
    <property type="evidence" value="ECO:0007669"/>
    <property type="project" value="InterPro"/>
</dbReference>
<evidence type="ECO:0000313" key="4">
    <source>
        <dbReference type="EMBL" id="SHG65235.1"/>
    </source>
</evidence>
<reference evidence="4 5" key="1">
    <citation type="submission" date="2016-11" db="EMBL/GenBank/DDBJ databases">
        <authorList>
            <person name="Jaros S."/>
            <person name="Januszkiewicz K."/>
            <person name="Wedrychowicz H."/>
        </authorList>
    </citation>
    <scope>NUCLEOTIDE SEQUENCE [LARGE SCALE GENOMIC DNA]</scope>
    <source>
        <strain evidence="4 5">CGMCC 1.7049</strain>
    </source>
</reference>
<feature type="domain" description="Pyridoxamine kinase/Phosphomethylpyrimidine kinase" evidence="3">
    <location>
        <begin position="20"/>
        <end position="255"/>
    </location>
</feature>
<dbReference type="Gene3D" id="3.40.1190.20">
    <property type="match status" value="1"/>
</dbReference>
<name>A0A1M5LJP4_9GAMM</name>
<keyword evidence="5" id="KW-1185">Reference proteome</keyword>
<keyword evidence="4" id="KW-0418">Kinase</keyword>
<organism evidence="4 5">
    <name type="scientific">Hydrocarboniphaga daqingensis</name>
    <dbReference type="NCBI Taxonomy" id="490188"/>
    <lineage>
        <taxon>Bacteria</taxon>
        <taxon>Pseudomonadati</taxon>
        <taxon>Pseudomonadota</taxon>
        <taxon>Gammaproteobacteria</taxon>
        <taxon>Nevskiales</taxon>
        <taxon>Nevskiaceae</taxon>
        <taxon>Hydrocarboniphaga</taxon>
    </lineage>
</organism>
<dbReference type="GO" id="GO:0009229">
    <property type="term" value="P:thiamine diphosphate biosynthetic process"/>
    <property type="evidence" value="ECO:0007669"/>
    <property type="project" value="UniProtKB-UniPathway"/>
</dbReference>
<dbReference type="UniPathway" id="UPA00060">
    <property type="reaction ID" value="UER00138"/>
</dbReference>
<dbReference type="STRING" id="490188.SAMN04488068_0941"/>
<dbReference type="RefSeq" id="WP_072894651.1">
    <property type="nucleotide sequence ID" value="NZ_FQWZ01000002.1"/>
</dbReference>
<protein>
    <recommendedName>
        <fullName evidence="2">hydroxymethylpyrimidine kinase</fullName>
        <ecNumber evidence="2">2.7.1.49</ecNumber>
    </recommendedName>
</protein>
<dbReference type="Pfam" id="PF08543">
    <property type="entry name" value="Phos_pyr_kin"/>
    <property type="match status" value="1"/>
</dbReference>
<comment type="pathway">
    <text evidence="1">Cofactor biosynthesis; thiamine diphosphate biosynthesis.</text>
</comment>
<gene>
    <name evidence="4" type="ORF">SAMN04488068_0941</name>
</gene>
<dbReference type="SUPFAM" id="SSF53613">
    <property type="entry name" value="Ribokinase-like"/>
    <property type="match status" value="1"/>
</dbReference>
<dbReference type="PANTHER" id="PTHR20858">
    <property type="entry name" value="PHOSPHOMETHYLPYRIMIDINE KINASE"/>
    <property type="match status" value="1"/>
</dbReference>
<accession>A0A1M5LJP4</accession>
<dbReference type="PANTHER" id="PTHR20858:SF17">
    <property type="entry name" value="HYDROXYMETHYLPYRIMIDINE_PHOSPHOMETHYLPYRIMIDINE KINASE THI20-RELATED"/>
    <property type="match status" value="1"/>
</dbReference>
<dbReference type="EC" id="2.7.1.49" evidence="2"/>
<evidence type="ECO:0000256" key="1">
    <source>
        <dbReference type="ARBA" id="ARBA00004948"/>
    </source>
</evidence>
<evidence type="ECO:0000313" key="5">
    <source>
        <dbReference type="Proteomes" id="UP000199758"/>
    </source>
</evidence>
<dbReference type="InterPro" id="IPR029056">
    <property type="entry name" value="Ribokinase-like"/>
</dbReference>
<dbReference type="GO" id="GO:0005829">
    <property type="term" value="C:cytosol"/>
    <property type="evidence" value="ECO:0007669"/>
    <property type="project" value="TreeGrafter"/>
</dbReference>
<evidence type="ECO:0000259" key="3">
    <source>
        <dbReference type="Pfam" id="PF08543"/>
    </source>
</evidence>
<proteinExistence type="predicted"/>
<sequence length="264" mass="27755">MPNLPLSSPPPRVLCIAGHDPSGGAGIIADVQAVTALGCHPLTVITSLTVQDSRNVLAVEAVDTALMARQLDLLIQDSRIDAIKIGLVGAPEQVPLLVRVIRKLDVPVVIDPVLRAGGGGDLAGAAVQQALVEQLMPLATVSTPNAIEARRLAGRDDTDASAAALLAQGCASLLITGGDEPTPGWVHNQWHVAGREPRRWDWPRLPEGFHGSGCTLASAIAARLALGDALEPALDHAQRWVHDALSRAYAIGQGRRIPNRLPTR</sequence>
<dbReference type="GO" id="GO:0008902">
    <property type="term" value="F:hydroxymethylpyrimidine kinase activity"/>
    <property type="evidence" value="ECO:0007669"/>
    <property type="project" value="UniProtKB-EC"/>
</dbReference>
<evidence type="ECO:0000256" key="2">
    <source>
        <dbReference type="ARBA" id="ARBA00012135"/>
    </source>
</evidence>
<keyword evidence="4" id="KW-0808">Transferase</keyword>
<dbReference type="Proteomes" id="UP000199758">
    <property type="component" value="Unassembled WGS sequence"/>
</dbReference>
<dbReference type="OrthoDB" id="9810880at2"/>
<dbReference type="EMBL" id="FQWZ01000002">
    <property type="protein sequence ID" value="SHG65235.1"/>
    <property type="molecule type" value="Genomic_DNA"/>
</dbReference>
<dbReference type="GO" id="GO:0009228">
    <property type="term" value="P:thiamine biosynthetic process"/>
    <property type="evidence" value="ECO:0007669"/>
    <property type="project" value="InterPro"/>
</dbReference>
<dbReference type="CDD" id="cd01169">
    <property type="entry name" value="HMPP_kinase"/>
    <property type="match status" value="1"/>
</dbReference>
<dbReference type="InterPro" id="IPR004399">
    <property type="entry name" value="HMP/HMP-P_kinase_dom"/>
</dbReference>
<dbReference type="InterPro" id="IPR013749">
    <property type="entry name" value="PM/HMP-P_kinase-1"/>
</dbReference>
<dbReference type="AlphaFoldDB" id="A0A1M5LJP4"/>